<dbReference type="AlphaFoldDB" id="Q7UMS8"/>
<dbReference type="STRING" id="243090.RB8613"/>
<keyword evidence="2" id="KW-1185">Reference proteome</keyword>
<keyword evidence="1" id="KW-0436">Ligase</keyword>
<dbReference type="EMBL" id="BX294148">
    <property type="protein sequence ID" value="CAD75825.1"/>
    <property type="molecule type" value="Genomic_DNA"/>
</dbReference>
<dbReference type="PANTHER" id="PTHR10099">
    <property type="entry name" value="PHOSPHORIBOSYLFORMYLGLYCINAMIDINE SYNTHASE"/>
    <property type="match status" value="1"/>
</dbReference>
<dbReference type="Pfam" id="PF13507">
    <property type="entry name" value="GATase_5"/>
    <property type="match status" value="1"/>
</dbReference>
<dbReference type="OrthoDB" id="9804441at2"/>
<reference evidence="1 2" key="1">
    <citation type="journal article" date="2003" name="Proc. Natl. Acad. Sci. U.S.A.">
        <title>Complete genome sequence of the marine planctomycete Pirellula sp. strain 1.</title>
        <authorList>
            <person name="Gloeckner F.O."/>
            <person name="Kube M."/>
            <person name="Bauer M."/>
            <person name="Teeling H."/>
            <person name="Lombardot T."/>
            <person name="Ludwig W."/>
            <person name="Gade D."/>
            <person name="Beck A."/>
            <person name="Borzym K."/>
            <person name="Heitmann K."/>
            <person name="Rabus R."/>
            <person name="Schlesner H."/>
            <person name="Amann R."/>
            <person name="Reinhardt R."/>
        </authorList>
    </citation>
    <scope>NUCLEOTIDE SEQUENCE [LARGE SCALE GENOMIC DNA]</scope>
    <source>
        <strain evidence="2">DSM 10527 / NCIMB 13988 / SH1</strain>
    </source>
</reference>
<name>Q7UMS8_RHOBA</name>
<dbReference type="PATRIC" id="fig|243090.15.peg.4140"/>
<evidence type="ECO:0000313" key="2">
    <source>
        <dbReference type="Proteomes" id="UP000001025"/>
    </source>
</evidence>
<dbReference type="PANTHER" id="PTHR10099:SF1">
    <property type="entry name" value="PHOSPHORIBOSYLFORMYLGLYCINAMIDINE SYNTHASE"/>
    <property type="match status" value="1"/>
</dbReference>
<protein>
    <submittedName>
        <fullName evidence="1">Phosphoribosylformylglycinamidine synthase I (PurQ)</fullName>
        <ecNumber evidence="1">6.3.5.3</ecNumber>
    </submittedName>
</protein>
<dbReference type="EC" id="6.3.5.3" evidence="1"/>
<dbReference type="Proteomes" id="UP000001025">
    <property type="component" value="Chromosome"/>
</dbReference>
<dbReference type="HOGENOM" id="CLU_001031_3_0_0"/>
<dbReference type="SUPFAM" id="SSF52317">
    <property type="entry name" value="Class I glutamine amidotransferase-like"/>
    <property type="match status" value="1"/>
</dbReference>
<accession>Q7UMS8</accession>
<dbReference type="Gene3D" id="3.40.50.880">
    <property type="match status" value="1"/>
</dbReference>
<dbReference type="SMART" id="SM01211">
    <property type="entry name" value="GATase_5"/>
    <property type="match status" value="1"/>
</dbReference>
<dbReference type="KEGG" id="rba:RB8613"/>
<dbReference type="GO" id="GO:0004642">
    <property type="term" value="F:phosphoribosylformylglycinamidine synthase activity"/>
    <property type="evidence" value="ECO:0007669"/>
    <property type="project" value="UniProtKB-EC"/>
</dbReference>
<dbReference type="eggNOG" id="COG0047">
    <property type="taxonomic scope" value="Bacteria"/>
</dbReference>
<organism evidence="1 2">
    <name type="scientific">Rhodopirellula baltica (strain DSM 10527 / NCIMB 13988 / SH1)</name>
    <dbReference type="NCBI Taxonomy" id="243090"/>
    <lineage>
        <taxon>Bacteria</taxon>
        <taxon>Pseudomonadati</taxon>
        <taxon>Planctomycetota</taxon>
        <taxon>Planctomycetia</taxon>
        <taxon>Pirellulales</taxon>
        <taxon>Pirellulaceae</taxon>
        <taxon>Rhodopirellula</taxon>
    </lineage>
</organism>
<dbReference type="PROSITE" id="PS51273">
    <property type="entry name" value="GATASE_TYPE_1"/>
    <property type="match status" value="1"/>
</dbReference>
<evidence type="ECO:0000313" key="1">
    <source>
        <dbReference type="EMBL" id="CAD75825.1"/>
    </source>
</evidence>
<sequence length="292" mass="32051">MRIGFCSPSCLKSCFSMPQPRVLVLRAPGTNCDVETAHAFELAGAVAERVHVGRLMENAALASRYQILCLPGGFSYGDDIAAGRILATRMRRHLGDLMHHFVDSGDNLVLGICNGMQVLMRLGVLTSGVGQLQTAGGPAESADDSVPPATLTWNNHGRFEDRWVNLAVDKTPCVFLRDIEQMYLPMAHAEGKFIARDAEVLEELRSAGRLALRYCEPSGEIQSETLPFPINPNGGDANVAGVCDASGRVFGLMPHPERHIDATQHPFWTRRKEQPEHGEGLQMFRNAVEWFA</sequence>
<dbReference type="CDD" id="cd01740">
    <property type="entry name" value="GATase1_FGAR_AT"/>
    <property type="match status" value="1"/>
</dbReference>
<gene>
    <name evidence="1" type="primary">pfaS</name>
    <name evidence="1" type="ordered locus">RB8613</name>
</gene>
<dbReference type="EnsemblBacteria" id="CAD75825">
    <property type="protein sequence ID" value="CAD75825"/>
    <property type="gene ID" value="RB8613"/>
</dbReference>
<dbReference type="InterPro" id="IPR029062">
    <property type="entry name" value="Class_I_gatase-like"/>
</dbReference>
<dbReference type="InParanoid" id="Q7UMS8"/>
<proteinExistence type="predicted"/>